<reference evidence="2 3" key="2">
    <citation type="journal article" date="2015" name="Stand. Genomic Sci.">
        <title>High quality draft genomic sequence of Arenimonas donghaensis DSM 18148(T).</title>
        <authorList>
            <person name="Chen F."/>
            <person name="Wang H."/>
            <person name="Cao Y."/>
            <person name="Li X."/>
            <person name="Wang G."/>
        </authorList>
    </citation>
    <scope>NUCLEOTIDE SEQUENCE [LARGE SCALE GENOMIC DNA]</scope>
    <source>
        <strain evidence="2 3">HO3-R19</strain>
    </source>
</reference>
<feature type="transmembrane region" description="Helical" evidence="1">
    <location>
        <begin position="40"/>
        <end position="60"/>
    </location>
</feature>
<organism evidence="2 3">
    <name type="scientific">Arenimonas donghaensis DSM 18148 = HO3-R19</name>
    <dbReference type="NCBI Taxonomy" id="1121014"/>
    <lineage>
        <taxon>Bacteria</taxon>
        <taxon>Pseudomonadati</taxon>
        <taxon>Pseudomonadota</taxon>
        <taxon>Gammaproteobacteria</taxon>
        <taxon>Lysobacterales</taxon>
        <taxon>Lysobacteraceae</taxon>
        <taxon>Arenimonas</taxon>
    </lineage>
</organism>
<comment type="caution">
    <text evidence="2">The sequence shown here is derived from an EMBL/GenBank/DDBJ whole genome shotgun (WGS) entry which is preliminary data.</text>
</comment>
<evidence type="ECO:0000313" key="3">
    <source>
        <dbReference type="Proteomes" id="UP000029085"/>
    </source>
</evidence>
<keyword evidence="1" id="KW-1133">Transmembrane helix</keyword>
<name>A0A087MHJ5_9GAMM</name>
<protein>
    <submittedName>
        <fullName evidence="2">Uncharacterized protein</fullName>
    </submittedName>
</protein>
<keyword evidence="1" id="KW-0812">Transmembrane</keyword>
<proteinExistence type="predicted"/>
<keyword evidence="1" id="KW-0472">Membrane</keyword>
<dbReference type="AlphaFoldDB" id="A0A087MHJ5"/>
<sequence>MSDLFELLDIFVVRAWRIALSIGVGVGAGLLVYRFLGAELLALLVAVAMVLAAATVGVLWHRRSFPLE</sequence>
<dbReference type="EMBL" id="AVCJ01000020">
    <property type="protein sequence ID" value="KFL36348.1"/>
    <property type="molecule type" value="Genomic_DNA"/>
</dbReference>
<evidence type="ECO:0000313" key="2">
    <source>
        <dbReference type="EMBL" id="KFL36348.1"/>
    </source>
</evidence>
<gene>
    <name evidence="2" type="ORF">N788_13465</name>
</gene>
<dbReference type="Proteomes" id="UP000029085">
    <property type="component" value="Unassembled WGS sequence"/>
</dbReference>
<reference evidence="3" key="1">
    <citation type="submission" date="2013-08" db="EMBL/GenBank/DDBJ databases">
        <title>Genome sequencing of Arenimonas donghaensis.</title>
        <authorList>
            <person name="Chen F."/>
            <person name="Wang G."/>
        </authorList>
    </citation>
    <scope>NUCLEOTIDE SEQUENCE [LARGE SCALE GENOMIC DNA]</scope>
    <source>
        <strain evidence="3">HO3-R19</strain>
    </source>
</reference>
<keyword evidence="3" id="KW-1185">Reference proteome</keyword>
<evidence type="ECO:0000256" key="1">
    <source>
        <dbReference type="SAM" id="Phobius"/>
    </source>
</evidence>
<feature type="transmembrane region" description="Helical" evidence="1">
    <location>
        <begin position="15"/>
        <end position="33"/>
    </location>
</feature>
<accession>A0A087MHJ5</accession>